<evidence type="ECO:0000313" key="3">
    <source>
        <dbReference type="Proteomes" id="UP000291084"/>
    </source>
</evidence>
<keyword evidence="3" id="KW-1185">Reference proteome</keyword>
<name>A0A0S3SG95_PHAAN</name>
<dbReference type="AlphaFoldDB" id="A0A0S3SG95"/>
<feature type="non-terminal residue" evidence="2">
    <location>
        <position position="1"/>
    </location>
</feature>
<accession>A0A0S3SG95</accession>
<gene>
    <name evidence="2" type="primary">Vigan.07G051000</name>
    <name evidence="2" type="ORF">VIGAN_07051000</name>
</gene>
<dbReference type="EMBL" id="AP015040">
    <property type="protein sequence ID" value="BAT91871.1"/>
    <property type="molecule type" value="Genomic_DNA"/>
</dbReference>
<keyword evidence="1" id="KW-0812">Transmembrane</keyword>
<sequence>PTRISKVEIFHLINYIFVTLKFLCNTFWSMSQQVLHHNQRIMASINTNNLKKKKQAEKPFVQNLYNPPIIIKLKSSP</sequence>
<keyword evidence="1" id="KW-1133">Transmembrane helix</keyword>
<reference evidence="2 3" key="1">
    <citation type="journal article" date="2015" name="Sci. Rep.">
        <title>The power of single molecule real-time sequencing technology in the de novo assembly of a eukaryotic genome.</title>
        <authorList>
            <person name="Sakai H."/>
            <person name="Naito K."/>
            <person name="Ogiso-Tanaka E."/>
            <person name="Takahashi Y."/>
            <person name="Iseki K."/>
            <person name="Muto C."/>
            <person name="Satou K."/>
            <person name="Teruya K."/>
            <person name="Shiroma A."/>
            <person name="Shimoji M."/>
            <person name="Hirano T."/>
            <person name="Itoh T."/>
            <person name="Kaga A."/>
            <person name="Tomooka N."/>
        </authorList>
    </citation>
    <scope>NUCLEOTIDE SEQUENCE [LARGE SCALE GENOMIC DNA]</scope>
    <source>
        <strain evidence="3">cv. Shumari</strain>
    </source>
</reference>
<proteinExistence type="predicted"/>
<organism evidence="2 3">
    <name type="scientific">Vigna angularis var. angularis</name>
    <dbReference type="NCBI Taxonomy" id="157739"/>
    <lineage>
        <taxon>Eukaryota</taxon>
        <taxon>Viridiplantae</taxon>
        <taxon>Streptophyta</taxon>
        <taxon>Embryophyta</taxon>
        <taxon>Tracheophyta</taxon>
        <taxon>Spermatophyta</taxon>
        <taxon>Magnoliopsida</taxon>
        <taxon>eudicotyledons</taxon>
        <taxon>Gunneridae</taxon>
        <taxon>Pentapetalae</taxon>
        <taxon>rosids</taxon>
        <taxon>fabids</taxon>
        <taxon>Fabales</taxon>
        <taxon>Fabaceae</taxon>
        <taxon>Papilionoideae</taxon>
        <taxon>50 kb inversion clade</taxon>
        <taxon>NPAAA clade</taxon>
        <taxon>indigoferoid/millettioid clade</taxon>
        <taxon>Phaseoleae</taxon>
        <taxon>Vigna</taxon>
    </lineage>
</organism>
<feature type="transmembrane region" description="Helical" evidence="1">
    <location>
        <begin position="12"/>
        <end position="30"/>
    </location>
</feature>
<keyword evidence="1" id="KW-0472">Membrane</keyword>
<evidence type="ECO:0000313" key="2">
    <source>
        <dbReference type="EMBL" id="BAT91871.1"/>
    </source>
</evidence>
<protein>
    <submittedName>
        <fullName evidence="2">Uncharacterized protein</fullName>
    </submittedName>
</protein>
<dbReference type="Proteomes" id="UP000291084">
    <property type="component" value="Chromosome 7"/>
</dbReference>
<evidence type="ECO:0000256" key="1">
    <source>
        <dbReference type="SAM" id="Phobius"/>
    </source>
</evidence>